<keyword evidence="3 8" id="KW-0813">Transport</keyword>
<dbReference type="RefSeq" id="WP_100002188.1">
    <property type="nucleotide sequence ID" value="NZ_CP017941.1"/>
</dbReference>
<dbReference type="GO" id="GO:0005886">
    <property type="term" value="C:plasma membrane"/>
    <property type="evidence" value="ECO:0007669"/>
    <property type="project" value="UniProtKB-SubCell"/>
</dbReference>
<evidence type="ECO:0000256" key="2">
    <source>
        <dbReference type="ARBA" id="ARBA00007069"/>
    </source>
</evidence>
<keyword evidence="6 8" id="KW-1133">Transmembrane helix</keyword>
<reference evidence="10 11" key="1">
    <citation type="journal article" date="2017" name="Int J Environ Stud">
        <title>Does the Miocene-Pliocene relict legume Oxytropis triphylla form nitrogen-fixing nodules with a combination of bacterial strains?</title>
        <authorList>
            <person name="Safronova V."/>
            <person name="Belimov A."/>
            <person name="Sazanova A."/>
            <person name="Kuznetsova I."/>
            <person name="Popova J."/>
            <person name="Andronov E."/>
            <person name="Verkhozina A."/>
            <person name="Tikhonovich I."/>
        </authorList>
    </citation>
    <scope>NUCLEOTIDE SEQUENCE [LARGE SCALE GENOMIC DNA]</scope>
    <source>
        <strain evidence="10 11">Tri-38</strain>
    </source>
</reference>
<accession>A0A2N9W348</accession>
<keyword evidence="5 8" id="KW-0812">Transmembrane</keyword>
<comment type="caution">
    <text evidence="10">The sequence shown here is derived from an EMBL/GenBank/DDBJ whole genome shotgun (WGS) entry which is preliminary data.</text>
</comment>
<feature type="transmembrane region" description="Helical" evidence="8">
    <location>
        <begin position="211"/>
        <end position="234"/>
    </location>
</feature>
<evidence type="ECO:0000256" key="1">
    <source>
        <dbReference type="ARBA" id="ARBA00004651"/>
    </source>
</evidence>
<gene>
    <name evidence="10" type="ORF">B5P45_03775</name>
</gene>
<name>A0A2N9W348_9HYPH</name>
<dbReference type="SUPFAM" id="SSF161098">
    <property type="entry name" value="MetI-like"/>
    <property type="match status" value="1"/>
</dbReference>
<feature type="transmembrane region" description="Helical" evidence="8">
    <location>
        <begin position="361"/>
        <end position="382"/>
    </location>
</feature>
<evidence type="ECO:0000256" key="7">
    <source>
        <dbReference type="ARBA" id="ARBA00023136"/>
    </source>
</evidence>
<comment type="similarity">
    <text evidence="2">Belongs to the binding-protein-dependent transport system permease family. CysTW subfamily.</text>
</comment>
<protein>
    <submittedName>
        <fullName evidence="10">ABC transporter permease</fullName>
    </submittedName>
</protein>
<evidence type="ECO:0000256" key="8">
    <source>
        <dbReference type="RuleBase" id="RU363032"/>
    </source>
</evidence>
<dbReference type="Gene3D" id="1.10.3720.10">
    <property type="entry name" value="MetI-like"/>
    <property type="match status" value="1"/>
</dbReference>
<sequence>MNPTRLRKQVISLALVGPLLLFLVFFFALPLATMMKSAVSDPVAARALPATARAVSNWDRASPPTDEMKAAFVADLRQIGDDQLFGDLVRRLNSAKSGFRTLMPKTRTAASETDGNIDLVALDKRWADPSYWQAVSVAASSTITDRNLLAAVDLQRDASNAITALPGDASANKVIMLRTFVMALTVTVACVLIGLPFAMIAASVDGWKRQLLLGAVLLPLWTSLLVRTAAWFILLQDRGLINSVLMNIGVTSGPVPLIFNRIGVIIAMTHVLLPFMVLPIFSVLIGIPKNLMPAAASLGAHPVRAFLNVLLPLALRGVVSGSLLVFMSALGYYITPALIGGARDQMISSVIAYYATGAANWGMAGALGLVLLAATMILYAIYLRLSSEREVRP</sequence>
<dbReference type="OrthoDB" id="9807047at2"/>
<comment type="subcellular location">
    <subcellularLocation>
        <location evidence="1 8">Cell membrane</location>
        <topology evidence="1 8">Multi-pass membrane protein</topology>
    </subcellularLocation>
</comment>
<feature type="transmembrane region" description="Helical" evidence="8">
    <location>
        <begin position="180"/>
        <end position="204"/>
    </location>
</feature>
<dbReference type="GO" id="GO:0055085">
    <property type="term" value="P:transmembrane transport"/>
    <property type="evidence" value="ECO:0007669"/>
    <property type="project" value="InterPro"/>
</dbReference>
<evidence type="ECO:0000259" key="9">
    <source>
        <dbReference type="PROSITE" id="PS50928"/>
    </source>
</evidence>
<evidence type="ECO:0000256" key="3">
    <source>
        <dbReference type="ARBA" id="ARBA00022448"/>
    </source>
</evidence>
<organism evidence="10 11">
    <name type="scientific">Phyllobacterium zundukense</name>
    <dbReference type="NCBI Taxonomy" id="1867719"/>
    <lineage>
        <taxon>Bacteria</taxon>
        <taxon>Pseudomonadati</taxon>
        <taxon>Pseudomonadota</taxon>
        <taxon>Alphaproteobacteria</taxon>
        <taxon>Hyphomicrobiales</taxon>
        <taxon>Phyllobacteriaceae</taxon>
        <taxon>Phyllobacterium</taxon>
    </lineage>
</organism>
<dbReference type="PANTHER" id="PTHR42929:SF5">
    <property type="entry name" value="ABC TRANSPORTER PERMEASE PROTEIN"/>
    <property type="match status" value="1"/>
</dbReference>
<evidence type="ECO:0000313" key="10">
    <source>
        <dbReference type="EMBL" id="PIO46166.1"/>
    </source>
</evidence>
<dbReference type="InterPro" id="IPR000515">
    <property type="entry name" value="MetI-like"/>
</dbReference>
<dbReference type="EMBL" id="MZMT01000007">
    <property type="protein sequence ID" value="PIO46166.1"/>
    <property type="molecule type" value="Genomic_DNA"/>
</dbReference>
<evidence type="ECO:0000256" key="6">
    <source>
        <dbReference type="ARBA" id="ARBA00022989"/>
    </source>
</evidence>
<keyword evidence="11" id="KW-1185">Reference proteome</keyword>
<dbReference type="PROSITE" id="PS50928">
    <property type="entry name" value="ABC_TM1"/>
    <property type="match status" value="1"/>
</dbReference>
<evidence type="ECO:0000256" key="5">
    <source>
        <dbReference type="ARBA" id="ARBA00022692"/>
    </source>
</evidence>
<feature type="transmembrane region" description="Helical" evidence="8">
    <location>
        <begin position="305"/>
        <end position="326"/>
    </location>
</feature>
<dbReference type="Pfam" id="PF00528">
    <property type="entry name" value="BPD_transp_1"/>
    <property type="match status" value="1"/>
</dbReference>
<feature type="domain" description="ABC transmembrane type-1" evidence="9">
    <location>
        <begin position="176"/>
        <end position="382"/>
    </location>
</feature>
<feature type="transmembrane region" description="Helical" evidence="8">
    <location>
        <begin position="240"/>
        <end position="259"/>
    </location>
</feature>
<dbReference type="AlphaFoldDB" id="A0A2N9W348"/>
<feature type="transmembrane region" description="Helical" evidence="8">
    <location>
        <begin position="264"/>
        <end position="285"/>
    </location>
</feature>
<proteinExistence type="inferred from homology"/>
<dbReference type="Proteomes" id="UP000232163">
    <property type="component" value="Unassembled WGS sequence"/>
</dbReference>
<dbReference type="PANTHER" id="PTHR42929">
    <property type="entry name" value="INNER MEMBRANE ABC TRANSPORTER PERMEASE PROTEIN YDCU-RELATED-RELATED"/>
    <property type="match status" value="1"/>
</dbReference>
<dbReference type="InterPro" id="IPR035906">
    <property type="entry name" value="MetI-like_sf"/>
</dbReference>
<dbReference type="CDD" id="cd06261">
    <property type="entry name" value="TM_PBP2"/>
    <property type="match status" value="1"/>
</dbReference>
<keyword evidence="4" id="KW-1003">Cell membrane</keyword>
<keyword evidence="7 8" id="KW-0472">Membrane</keyword>
<evidence type="ECO:0000256" key="4">
    <source>
        <dbReference type="ARBA" id="ARBA00022475"/>
    </source>
</evidence>
<evidence type="ECO:0000313" key="11">
    <source>
        <dbReference type="Proteomes" id="UP000232163"/>
    </source>
</evidence>